<feature type="region of interest" description="Disordered" evidence="12">
    <location>
        <begin position="22"/>
        <end position="97"/>
    </location>
</feature>
<dbReference type="InterPro" id="IPR001841">
    <property type="entry name" value="Znf_RING"/>
</dbReference>
<keyword evidence="9" id="KW-0472">Membrane</keyword>
<feature type="region of interest" description="Disordered" evidence="12">
    <location>
        <begin position="402"/>
        <end position="429"/>
    </location>
</feature>
<dbReference type="PANTHER" id="PTHR12313">
    <property type="entry name" value="E3 UBIQUITIN-PROTEIN LIGASE RNF5-RELATED"/>
    <property type="match status" value="1"/>
</dbReference>
<dbReference type="PROSITE" id="PS50089">
    <property type="entry name" value="ZF_RING_2"/>
    <property type="match status" value="1"/>
</dbReference>
<evidence type="ECO:0000256" key="11">
    <source>
        <dbReference type="RuleBase" id="RU369090"/>
    </source>
</evidence>
<evidence type="ECO:0000256" key="1">
    <source>
        <dbReference type="ARBA" id="ARBA00000900"/>
    </source>
</evidence>
<protein>
    <recommendedName>
        <fullName evidence="11">E3 ubiquitin-protein ligase RMA</fullName>
        <ecNumber evidence="11">2.3.2.27</ecNumber>
    </recommendedName>
    <alternativeName>
        <fullName evidence="11">Protein RING membrane-anchor</fullName>
    </alternativeName>
    <alternativeName>
        <fullName evidence="11">RING-type E3 ubiquitin transferase RMA</fullName>
    </alternativeName>
</protein>
<dbReference type="GO" id="GO:0005789">
    <property type="term" value="C:endoplasmic reticulum membrane"/>
    <property type="evidence" value="ECO:0007669"/>
    <property type="project" value="UniProtKB-SubCell"/>
</dbReference>
<dbReference type="InterPro" id="IPR013083">
    <property type="entry name" value="Znf_RING/FYVE/PHD"/>
</dbReference>
<evidence type="ECO:0000256" key="8">
    <source>
        <dbReference type="ARBA" id="ARBA00022833"/>
    </source>
</evidence>
<evidence type="ECO:0000256" key="7">
    <source>
        <dbReference type="ARBA" id="ARBA00022786"/>
    </source>
</evidence>
<sequence length="665" mass="73361">MAYEGNEGQNRRMDLNLYLGLPRSPRRAEPDLGSDLALGSLPISGEGEIRDSIEMSGYAEASDSHAPYSPSHASYSPSPQTVEPVDPDENSPFEYSDYSPQPAYPTVAQSMEPGDDPLVHEGMPHLEYNPYSPSYMPLSPAIEAELEPQSDGFIDPIDHASYSPIYMPASTIEHDGVTIDHEDSNHIEYVPYSPSYVPASFSPPPEPDISLVQDSDPYAPYIPDIPTTQVHNDALREGVGFVEYQAATQTRDALQRELLQYPQVRFRRLIESSRRWRLRRFRSSIPYRFGPDLGAISPVSRPLGDETPAGRSPEARCQAEKKSLEGLAAEDLEEEKEKGSVVANFDCNICLDVAKEPVVTSCGHLFCWPCLYQWLHLHCDHKECPVCKGEVRESKLIPIYGRGSSETEADKKGKGEGDSGLKIPPRPRGQRFETLRQRMRRPLLRRSGEERGSWRVILGEETQNENRVDRQDEPVLHGVSDTANRRVITRLMEVQRLQRAENLQSVLNLWGSGPSRNAIEMDSDHAQGGNTPPNPFYGGASRSSSPALARHGISFWPQHAFFTSDRLATIAADVSSGRMGNSGNHSGASTSASPRVPNSVAADQPSASSTMAVIQDDAGLPVDAPAEPNSVGSSHTPRRRRRNSVAGSLDVDGGVHQARKRRRLN</sequence>
<dbReference type="PROSITE" id="PS00518">
    <property type="entry name" value="ZF_RING_1"/>
    <property type="match status" value="1"/>
</dbReference>
<feature type="compositionally biased region" description="Polar residues" evidence="12">
    <location>
        <begin position="578"/>
        <end position="593"/>
    </location>
</feature>
<comment type="function">
    <text evidence="11">E3 ubiquitin-protein ligase.</text>
</comment>
<feature type="compositionally biased region" description="Low complexity" evidence="12">
    <location>
        <begin position="64"/>
        <end position="79"/>
    </location>
</feature>
<feature type="domain" description="RING-type" evidence="13">
    <location>
        <begin position="347"/>
        <end position="388"/>
    </location>
</feature>
<keyword evidence="11" id="KW-0256">Endoplasmic reticulum</keyword>
<comment type="domain">
    <text evidence="11">The RING-type zinc finger domain is responsible for E3 ligase activity.</text>
</comment>
<comment type="catalytic activity">
    <reaction evidence="1 11">
        <text>S-ubiquitinyl-[E2 ubiquitin-conjugating enzyme]-L-cysteine + [acceptor protein]-L-lysine = [E2 ubiquitin-conjugating enzyme]-L-cysteine + N(6)-ubiquitinyl-[acceptor protein]-L-lysine.</text>
        <dbReference type="EC" id="2.3.2.27"/>
    </reaction>
</comment>
<keyword evidence="15" id="KW-1185">Reference proteome</keyword>
<dbReference type="EC" id="2.3.2.27" evidence="11"/>
<evidence type="ECO:0000256" key="5">
    <source>
        <dbReference type="ARBA" id="ARBA00022723"/>
    </source>
</evidence>
<dbReference type="GO" id="GO:0061630">
    <property type="term" value="F:ubiquitin protein ligase activity"/>
    <property type="evidence" value="ECO:0007669"/>
    <property type="project" value="UniProtKB-UniRule"/>
</dbReference>
<evidence type="ECO:0000256" key="9">
    <source>
        <dbReference type="ARBA" id="ARBA00023136"/>
    </source>
</evidence>
<feature type="region of interest" description="Disordered" evidence="12">
    <location>
        <begin position="298"/>
        <end position="317"/>
    </location>
</feature>
<dbReference type="Proteomes" id="UP001141806">
    <property type="component" value="Unassembled WGS sequence"/>
</dbReference>
<dbReference type="Pfam" id="PF00097">
    <property type="entry name" value="zf-C3HC4"/>
    <property type="match status" value="1"/>
</dbReference>
<dbReference type="SUPFAM" id="SSF57850">
    <property type="entry name" value="RING/U-box"/>
    <property type="match status" value="1"/>
</dbReference>
<keyword evidence="7 11" id="KW-0833">Ubl conjugation pathway</keyword>
<feature type="region of interest" description="Disordered" evidence="12">
    <location>
        <begin position="518"/>
        <end position="544"/>
    </location>
</feature>
<proteinExistence type="predicted"/>
<comment type="pathway">
    <text evidence="3 11">Protein modification; protein ubiquitination.</text>
</comment>
<dbReference type="InterPro" id="IPR018957">
    <property type="entry name" value="Znf_C3HC4_RING-type"/>
</dbReference>
<feature type="compositionally biased region" description="Basic and acidic residues" evidence="12">
    <location>
        <begin position="408"/>
        <end position="419"/>
    </location>
</feature>
<dbReference type="EMBL" id="JAMYWD010000012">
    <property type="protein sequence ID" value="KAJ4950099.1"/>
    <property type="molecule type" value="Genomic_DNA"/>
</dbReference>
<organism evidence="14 15">
    <name type="scientific">Protea cynaroides</name>
    <dbReference type="NCBI Taxonomy" id="273540"/>
    <lineage>
        <taxon>Eukaryota</taxon>
        <taxon>Viridiplantae</taxon>
        <taxon>Streptophyta</taxon>
        <taxon>Embryophyta</taxon>
        <taxon>Tracheophyta</taxon>
        <taxon>Spermatophyta</taxon>
        <taxon>Magnoliopsida</taxon>
        <taxon>Proteales</taxon>
        <taxon>Proteaceae</taxon>
        <taxon>Protea</taxon>
    </lineage>
</organism>
<dbReference type="CDD" id="cd16534">
    <property type="entry name" value="RING-HC_RNF5-like"/>
    <property type="match status" value="1"/>
</dbReference>
<evidence type="ECO:0000256" key="12">
    <source>
        <dbReference type="SAM" id="MobiDB-lite"/>
    </source>
</evidence>
<feature type="region of interest" description="Disordered" evidence="12">
    <location>
        <begin position="577"/>
        <end position="665"/>
    </location>
</feature>
<evidence type="ECO:0000313" key="14">
    <source>
        <dbReference type="EMBL" id="KAJ4950099.1"/>
    </source>
</evidence>
<dbReference type="GO" id="GO:0008270">
    <property type="term" value="F:zinc ion binding"/>
    <property type="evidence" value="ECO:0007669"/>
    <property type="project" value="UniProtKB-KW"/>
</dbReference>
<dbReference type="InterPro" id="IPR017907">
    <property type="entry name" value="Znf_RING_CS"/>
</dbReference>
<evidence type="ECO:0000313" key="15">
    <source>
        <dbReference type="Proteomes" id="UP001141806"/>
    </source>
</evidence>
<evidence type="ECO:0000256" key="2">
    <source>
        <dbReference type="ARBA" id="ARBA00004308"/>
    </source>
</evidence>
<evidence type="ECO:0000256" key="3">
    <source>
        <dbReference type="ARBA" id="ARBA00004906"/>
    </source>
</evidence>
<name>A0A9Q0GMK6_9MAGN</name>
<accession>A0A9Q0GMK6</accession>
<dbReference type="GO" id="GO:0006511">
    <property type="term" value="P:ubiquitin-dependent protein catabolic process"/>
    <property type="evidence" value="ECO:0007669"/>
    <property type="project" value="UniProtKB-UniRule"/>
</dbReference>
<evidence type="ECO:0000256" key="4">
    <source>
        <dbReference type="ARBA" id="ARBA00022679"/>
    </source>
</evidence>
<keyword evidence="6 10" id="KW-0863">Zinc-finger</keyword>
<comment type="caution">
    <text evidence="14">The sequence shown here is derived from an EMBL/GenBank/DDBJ whole genome shotgun (WGS) entry which is preliminary data.</text>
</comment>
<evidence type="ECO:0000259" key="13">
    <source>
        <dbReference type="PROSITE" id="PS50089"/>
    </source>
</evidence>
<keyword evidence="8 11" id="KW-0862">Zinc</keyword>
<dbReference type="SMART" id="SM00184">
    <property type="entry name" value="RING"/>
    <property type="match status" value="1"/>
</dbReference>
<evidence type="ECO:0000256" key="10">
    <source>
        <dbReference type="PROSITE-ProRule" id="PRU00175"/>
    </source>
</evidence>
<dbReference type="InterPro" id="IPR045103">
    <property type="entry name" value="RNF5/RNF185-like"/>
</dbReference>
<comment type="subcellular location">
    <subcellularLocation>
        <location evidence="2">Endomembrane system</location>
    </subcellularLocation>
    <subcellularLocation>
        <location evidence="11">Endoplasmic reticulum membrane</location>
        <topology evidence="11">Single-pass type IV membrane protein</topology>
    </subcellularLocation>
</comment>
<reference evidence="14" key="1">
    <citation type="journal article" date="2023" name="Plant J.">
        <title>The genome of the king protea, Protea cynaroides.</title>
        <authorList>
            <person name="Chang J."/>
            <person name="Duong T.A."/>
            <person name="Schoeman C."/>
            <person name="Ma X."/>
            <person name="Roodt D."/>
            <person name="Barker N."/>
            <person name="Li Z."/>
            <person name="Van de Peer Y."/>
            <person name="Mizrachi E."/>
        </authorList>
    </citation>
    <scope>NUCLEOTIDE SEQUENCE</scope>
    <source>
        <tissue evidence="14">Young leaves</tissue>
    </source>
</reference>
<dbReference type="Gene3D" id="3.30.40.10">
    <property type="entry name" value="Zinc/RING finger domain, C3HC4 (zinc finger)"/>
    <property type="match status" value="1"/>
</dbReference>
<dbReference type="OrthoDB" id="6270329at2759"/>
<keyword evidence="5 11" id="KW-0479">Metal-binding</keyword>
<gene>
    <name evidence="14" type="ORF">NE237_026931</name>
</gene>
<dbReference type="AlphaFoldDB" id="A0A9Q0GMK6"/>
<evidence type="ECO:0000256" key="6">
    <source>
        <dbReference type="ARBA" id="ARBA00022771"/>
    </source>
</evidence>
<keyword evidence="4 11" id="KW-0808">Transferase</keyword>